<dbReference type="AlphaFoldDB" id="A0A7J7GD23"/>
<evidence type="ECO:0000313" key="1">
    <source>
        <dbReference type="EMBL" id="KAF5938693.1"/>
    </source>
</evidence>
<proteinExistence type="predicted"/>
<comment type="caution">
    <text evidence="1">The sequence shown here is derived from an EMBL/GenBank/DDBJ whole genome shotgun (WGS) entry which is preliminary data.</text>
</comment>
<name>A0A7J7GD23_CAMSI</name>
<sequence>MSSSCSVVRGPQTQGTQNCKASQWLRTPFVKFDVMKKRPQLKPSSTDNNVDNNIHDNLDQLFDNLLDQLGGNVVPEIPKSSVPLPDPLNDYDSLVLRYAFDESLSEGRCLALEKTFCIASRMAISPSVNTDTGIWIALKHTRKYNFIHCPTYSK</sequence>
<evidence type="ECO:0000313" key="2">
    <source>
        <dbReference type="Proteomes" id="UP000593564"/>
    </source>
</evidence>
<organism evidence="1 2">
    <name type="scientific">Camellia sinensis</name>
    <name type="common">Tea plant</name>
    <name type="synonym">Thea sinensis</name>
    <dbReference type="NCBI Taxonomy" id="4442"/>
    <lineage>
        <taxon>Eukaryota</taxon>
        <taxon>Viridiplantae</taxon>
        <taxon>Streptophyta</taxon>
        <taxon>Embryophyta</taxon>
        <taxon>Tracheophyta</taxon>
        <taxon>Spermatophyta</taxon>
        <taxon>Magnoliopsida</taxon>
        <taxon>eudicotyledons</taxon>
        <taxon>Gunneridae</taxon>
        <taxon>Pentapetalae</taxon>
        <taxon>asterids</taxon>
        <taxon>Ericales</taxon>
        <taxon>Theaceae</taxon>
        <taxon>Camellia</taxon>
    </lineage>
</organism>
<reference evidence="1 2" key="2">
    <citation type="submission" date="2020-07" db="EMBL/GenBank/DDBJ databases">
        <title>Genome assembly of wild tea tree DASZ reveals pedigree and selection history of tea varieties.</title>
        <authorList>
            <person name="Zhang W."/>
        </authorList>
    </citation>
    <scope>NUCLEOTIDE SEQUENCE [LARGE SCALE GENOMIC DNA]</scope>
    <source>
        <strain evidence="2">cv. G240</strain>
        <tissue evidence="1">Leaf</tissue>
    </source>
</reference>
<gene>
    <name evidence="1" type="ORF">HYC85_022952</name>
</gene>
<keyword evidence="2" id="KW-1185">Reference proteome</keyword>
<dbReference type="EMBL" id="JACBKZ010000011">
    <property type="protein sequence ID" value="KAF5938693.1"/>
    <property type="molecule type" value="Genomic_DNA"/>
</dbReference>
<reference evidence="2" key="1">
    <citation type="journal article" date="2020" name="Nat. Commun.">
        <title>Genome assembly of wild tea tree DASZ reveals pedigree and selection history of tea varieties.</title>
        <authorList>
            <person name="Zhang W."/>
            <person name="Zhang Y."/>
            <person name="Qiu H."/>
            <person name="Guo Y."/>
            <person name="Wan H."/>
            <person name="Zhang X."/>
            <person name="Scossa F."/>
            <person name="Alseekh S."/>
            <person name="Zhang Q."/>
            <person name="Wang P."/>
            <person name="Xu L."/>
            <person name="Schmidt M.H."/>
            <person name="Jia X."/>
            <person name="Li D."/>
            <person name="Zhu A."/>
            <person name="Guo F."/>
            <person name="Chen W."/>
            <person name="Ni D."/>
            <person name="Usadel B."/>
            <person name="Fernie A.R."/>
            <person name="Wen W."/>
        </authorList>
    </citation>
    <scope>NUCLEOTIDE SEQUENCE [LARGE SCALE GENOMIC DNA]</scope>
    <source>
        <strain evidence="2">cv. G240</strain>
    </source>
</reference>
<dbReference type="Proteomes" id="UP000593564">
    <property type="component" value="Unassembled WGS sequence"/>
</dbReference>
<accession>A0A7J7GD23</accession>
<protein>
    <submittedName>
        <fullName evidence="1">Uncharacterized protein</fullName>
    </submittedName>
</protein>